<dbReference type="PANTHER" id="PTHR33909:SF1">
    <property type="entry name" value="SEC TRANSLOCON ACCESSORY COMPLEX SUBUNIT YAJC"/>
    <property type="match status" value="1"/>
</dbReference>
<evidence type="ECO:0000256" key="2">
    <source>
        <dbReference type="ARBA" id="ARBA00006742"/>
    </source>
</evidence>
<keyword evidence="10 11" id="KW-0472">Membrane</keyword>
<protein>
    <recommendedName>
        <fullName evidence="3">Sec translocon accessory complex subunit YajC</fullName>
    </recommendedName>
</protein>
<evidence type="ECO:0000256" key="7">
    <source>
        <dbReference type="ARBA" id="ARBA00022927"/>
    </source>
</evidence>
<comment type="similarity">
    <text evidence="2">Belongs to the YajC family.</text>
</comment>
<evidence type="ECO:0000256" key="10">
    <source>
        <dbReference type="ARBA" id="ARBA00023136"/>
    </source>
</evidence>
<dbReference type="PRINTS" id="PR01853">
    <property type="entry name" value="YAJCTRNLCASE"/>
</dbReference>
<evidence type="ECO:0000313" key="13">
    <source>
        <dbReference type="Proteomes" id="UP001257277"/>
    </source>
</evidence>
<keyword evidence="7" id="KW-0653">Protein transport</keyword>
<feature type="transmembrane region" description="Helical" evidence="11">
    <location>
        <begin position="12"/>
        <end position="33"/>
    </location>
</feature>
<proteinExistence type="inferred from homology"/>
<evidence type="ECO:0000256" key="9">
    <source>
        <dbReference type="ARBA" id="ARBA00023010"/>
    </source>
</evidence>
<comment type="subcellular location">
    <subcellularLocation>
        <location evidence="1">Cell membrane</location>
        <topology evidence="1">Single-pass membrane protein</topology>
    </subcellularLocation>
</comment>
<keyword evidence="13" id="KW-1185">Reference proteome</keyword>
<dbReference type="PANTHER" id="PTHR33909">
    <property type="entry name" value="SEC TRANSLOCON ACCESSORY COMPLEX SUBUNIT YAJC"/>
    <property type="match status" value="1"/>
</dbReference>
<keyword evidence="8 11" id="KW-1133">Transmembrane helix</keyword>
<gene>
    <name evidence="12" type="primary">yajC</name>
    <name evidence="12" type="ORF">RQM59_07350</name>
</gene>
<keyword evidence="4" id="KW-0813">Transport</keyword>
<dbReference type="SMART" id="SM01323">
    <property type="entry name" value="YajC"/>
    <property type="match status" value="1"/>
</dbReference>
<evidence type="ECO:0000256" key="1">
    <source>
        <dbReference type="ARBA" id="ARBA00004162"/>
    </source>
</evidence>
<evidence type="ECO:0000313" key="12">
    <source>
        <dbReference type="EMBL" id="MDT7832192.1"/>
    </source>
</evidence>
<dbReference type="EMBL" id="JAVTTO010000002">
    <property type="protein sequence ID" value="MDT7832192.1"/>
    <property type="molecule type" value="Genomic_DNA"/>
</dbReference>
<keyword evidence="5" id="KW-1003">Cell membrane</keyword>
<evidence type="ECO:0000256" key="3">
    <source>
        <dbReference type="ARBA" id="ARBA00014962"/>
    </source>
</evidence>
<evidence type="ECO:0000256" key="6">
    <source>
        <dbReference type="ARBA" id="ARBA00022692"/>
    </source>
</evidence>
<evidence type="ECO:0000256" key="4">
    <source>
        <dbReference type="ARBA" id="ARBA00022448"/>
    </source>
</evidence>
<keyword evidence="9" id="KW-0811">Translocation</keyword>
<dbReference type="NCBIfam" id="TIGR00739">
    <property type="entry name" value="yajC"/>
    <property type="match status" value="1"/>
</dbReference>
<evidence type="ECO:0000256" key="11">
    <source>
        <dbReference type="SAM" id="Phobius"/>
    </source>
</evidence>
<evidence type="ECO:0000256" key="5">
    <source>
        <dbReference type="ARBA" id="ARBA00022475"/>
    </source>
</evidence>
<accession>A0ABU3LEQ9</accession>
<dbReference type="InterPro" id="IPR003849">
    <property type="entry name" value="Preprotein_translocase_YajC"/>
</dbReference>
<dbReference type="Pfam" id="PF02699">
    <property type="entry name" value="YajC"/>
    <property type="match status" value="1"/>
</dbReference>
<evidence type="ECO:0000256" key="8">
    <source>
        <dbReference type="ARBA" id="ARBA00022989"/>
    </source>
</evidence>
<reference evidence="12 13" key="1">
    <citation type="submission" date="2023-09" db="EMBL/GenBank/DDBJ databases">
        <title>Novel taxa isolated from Blanes Bay.</title>
        <authorList>
            <person name="Rey-Velasco X."/>
            <person name="Lucena T."/>
        </authorList>
    </citation>
    <scope>NUCLEOTIDE SEQUENCE [LARGE SCALE GENOMIC DNA]</scope>
    <source>
        <strain evidence="12 13">S356</strain>
    </source>
</reference>
<comment type="caution">
    <text evidence="12">The sequence shown here is derived from an EMBL/GenBank/DDBJ whole genome shotgun (WGS) entry which is preliminary data.</text>
</comment>
<dbReference type="Proteomes" id="UP001257277">
    <property type="component" value="Unassembled WGS sequence"/>
</dbReference>
<sequence>MYLSIFLQASSSGSSLTSMLPFLAMILVLYFFMIRPQMNKQKKEKKFQAGIQKGTRVITTSGIHGKITEINDTDGTVTIETGAGKIKFERAAISLELSKKYQPKEKK</sequence>
<keyword evidence="6 11" id="KW-0812">Transmembrane</keyword>
<dbReference type="RefSeq" id="WP_349241442.1">
    <property type="nucleotide sequence ID" value="NZ_JAVTTO010000002.1"/>
</dbReference>
<name>A0ABU3LEQ9_9FLAO</name>
<organism evidence="12 13">
    <name type="scientific">Asprobacillus argus</name>
    <dbReference type="NCBI Taxonomy" id="3076534"/>
    <lineage>
        <taxon>Bacteria</taxon>
        <taxon>Pseudomonadati</taxon>
        <taxon>Bacteroidota</taxon>
        <taxon>Flavobacteriia</taxon>
        <taxon>Flavobacteriales</taxon>
        <taxon>Flavobacteriaceae</taxon>
        <taxon>Asprobacillus</taxon>
    </lineage>
</organism>